<name>A0ABW0EEE7_9BACT</name>
<evidence type="ECO:0000259" key="1">
    <source>
        <dbReference type="Pfam" id="PF13229"/>
    </source>
</evidence>
<dbReference type="InterPro" id="IPR012334">
    <property type="entry name" value="Pectin_lyas_fold"/>
</dbReference>
<feature type="domain" description="Secretion system C-terminal sorting" evidence="2">
    <location>
        <begin position="1668"/>
        <end position="1741"/>
    </location>
</feature>
<dbReference type="Gene3D" id="2.160.20.10">
    <property type="entry name" value="Single-stranded right-handed beta-helix, Pectin lyase-like"/>
    <property type="match status" value="2"/>
</dbReference>
<dbReference type="InterPro" id="IPR013783">
    <property type="entry name" value="Ig-like_fold"/>
</dbReference>
<dbReference type="InterPro" id="IPR011050">
    <property type="entry name" value="Pectin_lyase_fold/virulence"/>
</dbReference>
<evidence type="ECO:0000313" key="4">
    <source>
        <dbReference type="Proteomes" id="UP001596161"/>
    </source>
</evidence>
<feature type="domain" description="Right handed beta helix" evidence="1">
    <location>
        <begin position="486"/>
        <end position="641"/>
    </location>
</feature>
<evidence type="ECO:0000313" key="3">
    <source>
        <dbReference type="EMBL" id="MFC5271455.1"/>
    </source>
</evidence>
<dbReference type="InterPro" id="IPR006626">
    <property type="entry name" value="PbH1"/>
</dbReference>
<sequence length="1742" mass="181973">MIIPLQLQPASFYWIKPALHAALTKKLGNLSLLFLFMAALLTTSLPEAKAQTPGYSKGGGTTKTNNLFNSANAYKTQFLYLPTDFGTAPIPGTITRIYFRNSVANASGTFTNLKVLMGQTAATVFPGTGSLDFYTGLTQVVNSPSKTITGNATVGGWFYIDLDTPFNYDNTRTLIVEVQFLSFNTGIEVYTTSSGPVPGHKKLITANAAATSGTQDTNGWPNFGIDITPYPACSGTPNAGTAVSSSPTACVNAPFELSLSGNTLASGLTYQWQSSPNGTTGWTNITGATSDRLTTSQTATTFYRAEISCGTNTAASGSVQVTTTVAPFTGIYTIDKNSPASATNYQSFAAFVSDITCKGVSGPVTVNVVAGTGPYNEQVIFNPIPGASATNTITFNGNSNKISFNSAASNRPVISLNGADFIKLDNFEIEASNNSFGWGVHFMNSADNNTISNNTITIAAAGITEATNLGIVFSNKIDDITSGNTGSNNIISGNTISGGYTSIYLNSALTATGNNQIKNNTIRDFYVFGIKVAVAKGTLVQGNDLSRPTRNSGGNEFYGIQLSGNSQLSIISKNRIHNTHDIATAPSINTDVYGISISSSDAPAGSENIVKNNLLYNINNQGGIYALHNSGSDGAYYYHNTVNLDNAANTGNLRGFHQQTTAVNVRFINNIISITAGTGNKHALYFDAPASAITSNNNVLYAPAGNIGSFAGTDRPTLADWKAVSGGAFDQNSLSANPNFVNIATGNFQPGNSTINNTGQPVAAVTDDITGATRSTTTPDAGAYEFISPTTNDAGVVAVITPAAAVAPGASAVEVVIKNYGTAALTNASINWTVNSVAQTPYNWTGNLAPGASAAVTIGNYTFVTGLFALEVCTATPNGQTDGNTSNDCFTLNGTSCTPLAGTYTIDKNSPASTTNYQTIAAAVQNLTSCGVSAPVIFNVVAGTGPYNEQVILGTIPGATAVNTVKFEGNGNTISFAAATATTIRSVVRLDGTDFVTINNFQIEAADPTYGWGIHLLNGADNNTISNNTITIVSTSASENNTIGIVFTNSNTQVTLPGNSGNNNAIFGNTINGGYKGIQLNNIATVNSQNRILTNTIKDFHAYGISVVTAKGTLIEGNDISRPNRTIVNNPSYGIFLDNNATGTTISKNQIHNTHIGAATKTGAFYGITIFNSDGATGSENIVKNNLIYNINNTGAVYAFYTSGSDGVYYYHNSVDLDHGTNAGELRGFYQTTAATNIRFINNIISITGGTGAKTALYFQTTTSSITSNNNVLYVPAGNVGFFSAAVATLADWKTVNNNVYDQNSVADDPSYASVTTGNLQPTSALLNNIGQPVAAVTDDITGAPRHAATPDPGAYEFGANLNDVGVIAIGGPATTGCGLSNAETITITIKNFGSATQTTIPVSFSVNGTTIANETFTGSILGNATATYTFTAKANMSVPGPYAVVAKTILANDGNTSNDADTLSHPNALFASLPVNLDFETTNTGLPMLKTIVSTQAKITEGTGASNGTGSTKGLIMDGVNSFNWTIPTGIIDPWTANPDNFAGAYFCVSPGTGTPKDSLILTFDLKQLYKSVNANTNFRVTVNGVQEGPTYRPPFSGTPINWQKISVDLTSYINQSTIEIGLESNVKEEYDNGNGTANLIDNIELKRVAAPNTGISENTLQSNVVVYPNPSAGLFNLKVPVSTRNYKVEVMDLTGKVVKQQVVKNNSGAALLNLNGSAKGIYILKITSEGNVATRKLIVE</sequence>
<dbReference type="RefSeq" id="WP_378017817.1">
    <property type="nucleotide sequence ID" value="NZ_JBHSKT010000007.1"/>
</dbReference>
<keyword evidence="4" id="KW-1185">Reference proteome</keyword>
<gene>
    <name evidence="3" type="ORF">ACFPIB_12595</name>
</gene>
<dbReference type="Pfam" id="PF13229">
    <property type="entry name" value="Beta_helix"/>
    <property type="match status" value="2"/>
</dbReference>
<proteinExistence type="predicted"/>
<accession>A0ABW0EEE7</accession>
<dbReference type="EMBL" id="JBHSKT010000007">
    <property type="protein sequence ID" value="MFC5271455.1"/>
    <property type="molecule type" value="Genomic_DNA"/>
</dbReference>
<dbReference type="InterPro" id="IPR026444">
    <property type="entry name" value="Secre_tail"/>
</dbReference>
<comment type="caution">
    <text evidence="3">The sequence shown here is derived from an EMBL/GenBank/DDBJ whole genome shotgun (WGS) entry which is preliminary data.</text>
</comment>
<dbReference type="Pfam" id="PF18962">
    <property type="entry name" value="Por_Secre_tail"/>
    <property type="match status" value="1"/>
</dbReference>
<dbReference type="SUPFAM" id="SSF51126">
    <property type="entry name" value="Pectin lyase-like"/>
    <property type="match status" value="2"/>
</dbReference>
<organism evidence="3 4">
    <name type="scientific">Adhaeribacter terreus</name>
    <dbReference type="NCBI Taxonomy" id="529703"/>
    <lineage>
        <taxon>Bacteria</taxon>
        <taxon>Pseudomonadati</taxon>
        <taxon>Bacteroidota</taxon>
        <taxon>Cytophagia</taxon>
        <taxon>Cytophagales</taxon>
        <taxon>Hymenobacteraceae</taxon>
        <taxon>Adhaeribacter</taxon>
    </lineage>
</organism>
<dbReference type="NCBIfam" id="TIGR04183">
    <property type="entry name" value="Por_Secre_tail"/>
    <property type="match status" value="1"/>
</dbReference>
<dbReference type="Gene3D" id="2.60.40.10">
    <property type="entry name" value="Immunoglobulins"/>
    <property type="match status" value="2"/>
</dbReference>
<dbReference type="Proteomes" id="UP001596161">
    <property type="component" value="Unassembled WGS sequence"/>
</dbReference>
<reference evidence="4" key="1">
    <citation type="journal article" date="2019" name="Int. J. Syst. Evol. Microbiol.">
        <title>The Global Catalogue of Microorganisms (GCM) 10K type strain sequencing project: providing services to taxonomists for standard genome sequencing and annotation.</title>
        <authorList>
            <consortium name="The Broad Institute Genomics Platform"/>
            <consortium name="The Broad Institute Genome Sequencing Center for Infectious Disease"/>
            <person name="Wu L."/>
            <person name="Ma J."/>
        </authorList>
    </citation>
    <scope>NUCLEOTIDE SEQUENCE [LARGE SCALE GENOMIC DNA]</scope>
    <source>
        <strain evidence="4">KACC 12602</strain>
    </source>
</reference>
<dbReference type="SMART" id="SM00710">
    <property type="entry name" value="PbH1"/>
    <property type="match status" value="12"/>
</dbReference>
<feature type="domain" description="Right handed beta helix" evidence="1">
    <location>
        <begin position="988"/>
        <end position="1151"/>
    </location>
</feature>
<dbReference type="InterPro" id="IPR039448">
    <property type="entry name" value="Beta_helix"/>
</dbReference>
<evidence type="ECO:0000259" key="2">
    <source>
        <dbReference type="Pfam" id="PF18962"/>
    </source>
</evidence>
<protein>
    <submittedName>
        <fullName evidence="3">T9SS type A sorting domain-containing protein</fullName>
    </submittedName>
</protein>